<dbReference type="InterPro" id="IPR050538">
    <property type="entry name" value="MAP_kinase_kinase_kinase"/>
</dbReference>
<feature type="region of interest" description="Disordered" evidence="7">
    <location>
        <begin position="152"/>
        <end position="593"/>
    </location>
</feature>
<feature type="compositionally biased region" description="Polar residues" evidence="7">
    <location>
        <begin position="653"/>
        <end position="664"/>
    </location>
</feature>
<evidence type="ECO:0000256" key="4">
    <source>
        <dbReference type="ARBA" id="ARBA00022777"/>
    </source>
</evidence>
<dbReference type="FunFam" id="3.30.200.20:FF:000387">
    <property type="entry name" value="Serine/threonine-protein kinase STE11"/>
    <property type="match status" value="1"/>
</dbReference>
<dbReference type="PROSITE" id="PS00107">
    <property type="entry name" value="PROTEIN_KINASE_ATP"/>
    <property type="match status" value="1"/>
</dbReference>
<feature type="region of interest" description="Disordered" evidence="7">
    <location>
        <begin position="943"/>
        <end position="987"/>
    </location>
</feature>
<keyword evidence="2" id="KW-0808">Transferase</keyword>
<dbReference type="Gene3D" id="1.10.510.10">
    <property type="entry name" value="Transferase(Phosphotransferase) domain 1"/>
    <property type="match status" value="1"/>
</dbReference>
<dbReference type="FunFam" id="1.10.510.10:FF:000182">
    <property type="entry name" value="MAP kinase kinase kinase mkh1"/>
    <property type="match status" value="1"/>
</dbReference>
<feature type="compositionally biased region" description="Low complexity" evidence="7">
    <location>
        <begin position="758"/>
        <end position="768"/>
    </location>
</feature>
<keyword evidence="3 6" id="KW-0547">Nucleotide-binding</keyword>
<accession>A0A5B0N8N9</accession>
<feature type="compositionally biased region" description="Basic and acidic residues" evidence="7">
    <location>
        <begin position="234"/>
        <end position="244"/>
    </location>
</feature>
<evidence type="ECO:0000313" key="10">
    <source>
        <dbReference type="EMBL" id="KAA1084784.1"/>
    </source>
</evidence>
<reference evidence="11 12" key="1">
    <citation type="submission" date="2019-05" db="EMBL/GenBank/DDBJ databases">
        <title>Emergence of the Ug99 lineage of the wheat stem rust pathogen through somatic hybridization.</title>
        <authorList>
            <person name="Li F."/>
            <person name="Upadhyaya N.M."/>
            <person name="Sperschneider J."/>
            <person name="Matny O."/>
            <person name="Nguyen-Phuc H."/>
            <person name="Mago R."/>
            <person name="Raley C."/>
            <person name="Miller M.E."/>
            <person name="Silverstein K.A.T."/>
            <person name="Henningsen E."/>
            <person name="Hirsch C.D."/>
            <person name="Visser B."/>
            <person name="Pretorius Z.A."/>
            <person name="Steffenson B.J."/>
            <person name="Schwessinger B."/>
            <person name="Dodds P.N."/>
            <person name="Figueroa M."/>
        </authorList>
    </citation>
    <scope>NUCLEOTIDE SEQUENCE [LARGE SCALE GENOMIC DNA]</scope>
    <source>
        <strain evidence="10">21-0</strain>
        <strain evidence="9 12">Ug99</strain>
    </source>
</reference>
<dbReference type="InterPro" id="IPR011009">
    <property type="entry name" value="Kinase-like_dom_sf"/>
</dbReference>
<comment type="similarity">
    <text evidence="1">Belongs to the protein kinase superfamily. STE Ser/Thr protein kinase family. MAP kinase kinase kinase subfamily.</text>
</comment>
<feature type="region of interest" description="Disordered" evidence="7">
    <location>
        <begin position="745"/>
        <end position="809"/>
    </location>
</feature>
<feature type="compositionally biased region" description="Basic and acidic residues" evidence="7">
    <location>
        <begin position="409"/>
        <end position="432"/>
    </location>
</feature>
<evidence type="ECO:0000313" key="9">
    <source>
        <dbReference type="EMBL" id="KAA1073072.1"/>
    </source>
</evidence>
<feature type="region of interest" description="Disordered" evidence="7">
    <location>
        <begin position="821"/>
        <end position="879"/>
    </location>
</feature>
<dbReference type="InterPro" id="IPR000719">
    <property type="entry name" value="Prot_kinase_dom"/>
</dbReference>
<keyword evidence="4" id="KW-0418">Kinase</keyword>
<dbReference type="PROSITE" id="PS50011">
    <property type="entry name" value="PROTEIN_KINASE_DOM"/>
    <property type="match status" value="1"/>
</dbReference>
<dbReference type="InterPro" id="IPR017441">
    <property type="entry name" value="Protein_kinase_ATP_BS"/>
</dbReference>
<evidence type="ECO:0000313" key="11">
    <source>
        <dbReference type="Proteomes" id="UP000324748"/>
    </source>
</evidence>
<feature type="compositionally biased region" description="Low complexity" evidence="7">
    <location>
        <begin position="383"/>
        <end position="404"/>
    </location>
</feature>
<feature type="compositionally biased region" description="Polar residues" evidence="7">
    <location>
        <begin position="582"/>
        <end position="593"/>
    </location>
</feature>
<evidence type="ECO:0000256" key="6">
    <source>
        <dbReference type="PROSITE-ProRule" id="PRU10141"/>
    </source>
</evidence>
<dbReference type="Pfam" id="PF00069">
    <property type="entry name" value="Pkinase"/>
    <property type="match status" value="1"/>
</dbReference>
<evidence type="ECO:0000256" key="1">
    <source>
        <dbReference type="ARBA" id="ARBA00006529"/>
    </source>
</evidence>
<feature type="compositionally biased region" description="Basic and acidic residues" evidence="7">
    <location>
        <begin position="791"/>
        <end position="802"/>
    </location>
</feature>
<feature type="compositionally biased region" description="Basic and acidic residues" evidence="7">
    <location>
        <begin position="686"/>
        <end position="700"/>
    </location>
</feature>
<feature type="compositionally biased region" description="Polar residues" evidence="7">
    <location>
        <begin position="957"/>
        <end position="982"/>
    </location>
</feature>
<feature type="compositionally biased region" description="Basic and acidic residues" evidence="7">
    <location>
        <begin position="370"/>
        <end position="379"/>
    </location>
</feature>
<proteinExistence type="inferred from homology"/>
<organism evidence="10 11">
    <name type="scientific">Puccinia graminis f. sp. tritici</name>
    <dbReference type="NCBI Taxonomy" id="56615"/>
    <lineage>
        <taxon>Eukaryota</taxon>
        <taxon>Fungi</taxon>
        <taxon>Dikarya</taxon>
        <taxon>Basidiomycota</taxon>
        <taxon>Pucciniomycotina</taxon>
        <taxon>Pucciniomycetes</taxon>
        <taxon>Pucciniales</taxon>
        <taxon>Pucciniaceae</taxon>
        <taxon>Puccinia</taxon>
    </lineage>
</organism>
<feature type="region of interest" description="Disordered" evidence="7">
    <location>
        <begin position="1"/>
        <end position="40"/>
    </location>
</feature>
<keyword evidence="5 6" id="KW-0067">ATP-binding</keyword>
<feature type="compositionally biased region" description="Basic and acidic residues" evidence="7">
    <location>
        <begin position="627"/>
        <end position="647"/>
    </location>
</feature>
<evidence type="ECO:0000256" key="3">
    <source>
        <dbReference type="ARBA" id="ARBA00022741"/>
    </source>
</evidence>
<dbReference type="EMBL" id="VDEP01000475">
    <property type="protein sequence ID" value="KAA1073072.1"/>
    <property type="molecule type" value="Genomic_DNA"/>
</dbReference>
<dbReference type="SMART" id="SM00220">
    <property type="entry name" value="S_TKc"/>
    <property type="match status" value="1"/>
</dbReference>
<dbReference type="PANTHER" id="PTHR48016:SF48">
    <property type="entry name" value="SERINE_THREONINE-PROTEIN KINASE BCK1_SLK1_SSP31"/>
    <property type="match status" value="1"/>
</dbReference>
<dbReference type="Proteomes" id="UP000324748">
    <property type="component" value="Unassembled WGS sequence"/>
</dbReference>
<dbReference type="Proteomes" id="UP000325313">
    <property type="component" value="Unassembled WGS sequence"/>
</dbReference>
<feature type="domain" description="Protein kinase" evidence="8">
    <location>
        <begin position="1162"/>
        <end position="1430"/>
    </location>
</feature>
<feature type="compositionally biased region" description="Low complexity" evidence="7">
    <location>
        <begin position="246"/>
        <end position="264"/>
    </location>
</feature>
<feature type="region of interest" description="Disordered" evidence="7">
    <location>
        <begin position="621"/>
        <end position="728"/>
    </location>
</feature>
<feature type="compositionally biased region" description="Low complexity" evidence="7">
    <location>
        <begin position="847"/>
        <end position="879"/>
    </location>
</feature>
<dbReference type="GO" id="GO:0000196">
    <property type="term" value="P:cell integrity MAPK cascade"/>
    <property type="evidence" value="ECO:0007669"/>
    <property type="project" value="UniProtKB-ARBA"/>
</dbReference>
<feature type="compositionally biased region" description="Polar residues" evidence="7">
    <location>
        <begin position="712"/>
        <end position="723"/>
    </location>
</feature>
<keyword evidence="11" id="KW-1185">Reference proteome</keyword>
<dbReference type="GO" id="GO:0005524">
    <property type="term" value="F:ATP binding"/>
    <property type="evidence" value="ECO:0007669"/>
    <property type="project" value="UniProtKB-UniRule"/>
</dbReference>
<dbReference type="SUPFAM" id="SSF56112">
    <property type="entry name" value="Protein kinase-like (PK-like)"/>
    <property type="match status" value="1"/>
</dbReference>
<dbReference type="GO" id="GO:0004709">
    <property type="term" value="F:MAP kinase kinase kinase activity"/>
    <property type="evidence" value="ECO:0007669"/>
    <property type="project" value="UniProtKB-ARBA"/>
</dbReference>
<dbReference type="PROSITE" id="PS00108">
    <property type="entry name" value="PROTEIN_KINASE_ST"/>
    <property type="match status" value="1"/>
</dbReference>
<dbReference type="EMBL" id="VSWC01000118">
    <property type="protein sequence ID" value="KAA1084784.1"/>
    <property type="molecule type" value="Genomic_DNA"/>
</dbReference>
<name>A0A5B0N8N9_PUCGR</name>
<feature type="compositionally biased region" description="Pro residues" evidence="7">
    <location>
        <begin position="481"/>
        <end position="497"/>
    </location>
</feature>
<evidence type="ECO:0000313" key="12">
    <source>
        <dbReference type="Proteomes" id="UP000325313"/>
    </source>
</evidence>
<dbReference type="OrthoDB" id="266718at2759"/>
<feature type="compositionally biased region" description="Polar residues" evidence="7">
    <location>
        <begin position="1"/>
        <end position="21"/>
    </location>
</feature>
<feature type="binding site" evidence="6">
    <location>
        <position position="1191"/>
    </location>
    <ligand>
        <name>ATP</name>
        <dbReference type="ChEBI" id="CHEBI:30616"/>
    </ligand>
</feature>
<protein>
    <recommendedName>
        <fullName evidence="8">Protein kinase domain-containing protein</fullName>
    </recommendedName>
</protein>
<feature type="compositionally biased region" description="Low complexity" evidence="7">
    <location>
        <begin position="186"/>
        <end position="197"/>
    </location>
</feature>
<evidence type="ECO:0000256" key="7">
    <source>
        <dbReference type="SAM" id="MobiDB-lite"/>
    </source>
</evidence>
<dbReference type="InterPro" id="IPR008271">
    <property type="entry name" value="Ser/Thr_kinase_AS"/>
</dbReference>
<dbReference type="PANTHER" id="PTHR48016">
    <property type="entry name" value="MAP KINASE KINASE KINASE SSK2-RELATED-RELATED"/>
    <property type="match status" value="1"/>
</dbReference>
<feature type="compositionally biased region" description="Low complexity" evidence="7">
    <location>
        <begin position="22"/>
        <end position="35"/>
    </location>
</feature>
<sequence>MSGFQVTSRPQKPNTTPNAIYSTSPSSAHHPAVSPILRNSRTSPDLRSAELEHRPPMIPSGSQVLVTLDIDAAYFVDLSGSTSPAAIKERIYAKLGIYDDDHANFRISRCRAGQPVGQPLDDWQLWDMCMRAAKESDPPMLIVLSTISNNNQPLSSPHHLHHPPPPLTPSAHHQQPAYHRHHSSHSSHNLNQSPSSPDSYSHLKHDYRSSSAGSRDSPDPSQHHLPSRCRWQRISREQLQHARDGSSSSSHPPLPPLVHTSSSVDIRNQSSASVYIPNHPSPVNSSFPDDHRPSPNSNTPFELPVYPNSHRPPRPQIETPDDWIRIQHPSRLSPETSSPTKSRPSRRPSDPAPKLVPSLSSSQPPLPSHTDPRLADYHRQLRSASSSNSKNAPATATTRRFPATSQPSNRRDLQTAKSMEELHAQHSSESRKRTTPGLTHPPLPNDSAFKIAASPASRAPPPLRIPRNDPSLQRPNQPARPSYPPQTSPSFPFPQPTINPHMRSSRPAGPPGYGSNAPTSSNGLPRIDPRNVLPNIGRPPPVTSSSLSARNPRVSLQIYENRYLDQARPPPRPRTGDGSSPMRPSQFSDRQLQSSLAPQAYFQQAPGYASIPLRPGELLQDVTGAGRRRERDQSREYRSELEREPAKRRPNMASPTIGQPSSSRFARIEDQPEGFLRSPLTGPLERSSRRPATESSRSRPFDNGSTKPFEPLSSTTSPASGHTIQDPYGGVESELIRQRANLDFDQEHSSEQLERSRNSNNPSSLSMSQANARLTGIGRPERRLANGSARNSDEMKLRDKSLGETSPEDLTVPLNQLTLDSIPIPSSTASDEAPITEPPKRLTRGRSSTSASASTGTFTSFTSSSFTNPSTTASVTTPPSMTKMFQDLDDDDDDDVVGTFVTPMQPYAETEEKPGSLIKPKLSLKTDTINPTGTMKSDYKVPRIEKESASEKPIENSVGSSSSTLKGQTLTNNGNLNVSSSADQRDSRRISFTGDDWAVRPPIDAVYENLEDFFPHHDLDKPIDIGVDPPDLNSPSSPATGGLSPAAVVPTMTPTAHSASSIARLKGRTRSIRVVAQEKKKLLRRTEDKARAASQKLGTADRLALRESGVEIDGRGAALLRRKSTKLWGAKIQEVVPGDQVSIPPINEATMGDDANNFSFKWVKGELIGKGSFGQVYLALNATNGEMLAVKQVELPKTRSDRECERQKSVVNALKSEIHLMRDLEHPNIVQYLGFEETTVYLSIFLEYVSGGSIGRCLRRHGAFELNVIKYFTSQILEGLKYLHGLHILHRDLKADNLLVDFSGNCKISDFGISKKSEHVYEDNTQMSLQGSIFWMAPEVVHNPTKKGYSAKVDIWSLGCVVLEMFAGRRPWSDEEAIQAMFKLGAERLRPPVPPDVKLGRMSDHFLAQCFIVDPEARPTADRLTDHRFLEIDNKAWRFEDSELYRSIRMPH</sequence>
<feature type="compositionally biased region" description="Basic and acidic residues" evidence="7">
    <location>
        <begin position="745"/>
        <end position="757"/>
    </location>
</feature>
<evidence type="ECO:0000259" key="8">
    <source>
        <dbReference type="PROSITE" id="PS50011"/>
    </source>
</evidence>
<feature type="compositionally biased region" description="Low complexity" evidence="7">
    <location>
        <begin position="352"/>
        <end position="363"/>
    </location>
</feature>
<feature type="compositionally biased region" description="Polar residues" evidence="7">
    <location>
        <begin position="821"/>
        <end position="830"/>
    </location>
</feature>
<comment type="caution">
    <text evidence="10">The sequence shown here is derived from an EMBL/GenBank/DDBJ whole genome shotgun (WGS) entry which is preliminary data.</text>
</comment>
<evidence type="ECO:0000256" key="5">
    <source>
        <dbReference type="ARBA" id="ARBA00022840"/>
    </source>
</evidence>
<feature type="compositionally biased region" description="Basic and acidic residues" evidence="7">
    <location>
        <begin position="943"/>
        <end position="954"/>
    </location>
</feature>
<feature type="compositionally biased region" description="Low complexity" evidence="7">
    <location>
        <begin position="333"/>
        <end position="342"/>
    </location>
</feature>
<gene>
    <name evidence="10" type="ORF">PGT21_035363</name>
    <name evidence="9" type="ORF">PGTUg99_025334</name>
</gene>
<evidence type="ECO:0000256" key="2">
    <source>
        <dbReference type="ARBA" id="ARBA00022679"/>
    </source>
</evidence>